<gene>
    <name evidence="5" type="primary">queG_1</name>
    <name evidence="5" type="ORF">BWX89_00040</name>
</gene>
<evidence type="ECO:0000256" key="3">
    <source>
        <dbReference type="ARBA" id="ARBA00023014"/>
    </source>
</evidence>
<dbReference type="EMBL" id="MWDQ01000013">
    <property type="protein sequence ID" value="OQB75410.1"/>
    <property type="molecule type" value="Genomic_DNA"/>
</dbReference>
<reference evidence="5" key="1">
    <citation type="submission" date="2017-02" db="EMBL/GenBank/DDBJ databases">
        <title>Delving into the versatile metabolic prowess of the omnipresent phylum Bacteroidetes.</title>
        <authorList>
            <person name="Nobu M.K."/>
            <person name="Mei R."/>
            <person name="Narihiro T."/>
            <person name="Kuroda K."/>
            <person name="Liu W.-T."/>
        </authorList>
    </citation>
    <scope>NUCLEOTIDE SEQUENCE</scope>
    <source>
        <strain evidence="5">ADurb.Bin131</strain>
    </source>
</reference>
<comment type="caution">
    <text evidence="5">The sequence shown here is derived from an EMBL/GenBank/DDBJ whole genome shotgun (WGS) entry which is preliminary data.</text>
</comment>
<dbReference type="GO" id="GO:0016491">
    <property type="term" value="F:oxidoreductase activity"/>
    <property type="evidence" value="ECO:0007669"/>
    <property type="project" value="UniProtKB-KW"/>
</dbReference>
<feature type="domain" description="4Fe-4S ferredoxin-type" evidence="4">
    <location>
        <begin position="155"/>
        <end position="184"/>
    </location>
</feature>
<evidence type="ECO:0000256" key="1">
    <source>
        <dbReference type="ARBA" id="ARBA00022723"/>
    </source>
</evidence>
<dbReference type="InterPro" id="IPR017896">
    <property type="entry name" value="4Fe4S_Fe-S-bd"/>
</dbReference>
<organism evidence="5">
    <name type="scientific">candidate division TA06 bacterium ADurb.Bin131</name>
    <dbReference type="NCBI Taxonomy" id="1852827"/>
    <lineage>
        <taxon>Bacteria</taxon>
        <taxon>Bacteria division TA06</taxon>
    </lineage>
</organism>
<dbReference type="Proteomes" id="UP000485562">
    <property type="component" value="Unassembled WGS sequence"/>
</dbReference>
<dbReference type="PANTHER" id="PTHR42827">
    <property type="entry name" value="IRON-SULFUR CLUSTER-BINDING PROTEIN-RELATED"/>
    <property type="match status" value="1"/>
</dbReference>
<name>A0A1V6CET5_UNCT6</name>
<dbReference type="PROSITE" id="PS51379">
    <property type="entry name" value="4FE4S_FER_2"/>
    <property type="match status" value="1"/>
</dbReference>
<dbReference type="SUPFAM" id="SSF46548">
    <property type="entry name" value="alpha-helical ferredoxin"/>
    <property type="match status" value="1"/>
</dbReference>
<dbReference type="InterPro" id="IPR017900">
    <property type="entry name" value="4Fe4S_Fe_S_CS"/>
</dbReference>
<sequence>MLKPIDDFFQKHNIKVYGHCSLSNSDKEKILLSRDIVNLLNSAIVFGIPLSGSVIMNLEDGPDLLYLHHYRQANYLLDRISFGLATIVEDCGYMAVPIPASQIVDWKNQRAYVSHKHFALLSGLGWFGRNNLIVNSVYRSRLRFATVLTSIRFETEPKILGFHCGSCRKCIEMCPAGAITETPEGFNHIACFEKIKELTRQKNISQYICGMCIKACEKWE</sequence>
<keyword evidence="1" id="KW-0479">Metal-binding</keyword>
<keyword evidence="5" id="KW-0560">Oxidoreductase</keyword>
<keyword evidence="3" id="KW-0411">Iron-sulfur</keyword>
<dbReference type="AlphaFoldDB" id="A0A1V6CET5"/>
<dbReference type="GO" id="GO:0051536">
    <property type="term" value="F:iron-sulfur cluster binding"/>
    <property type="evidence" value="ECO:0007669"/>
    <property type="project" value="UniProtKB-KW"/>
</dbReference>
<accession>A0A1V6CET5</accession>
<dbReference type="PANTHER" id="PTHR42827:SF1">
    <property type="entry name" value="IRON-SULFUR CLUSTER-BINDING PROTEIN"/>
    <property type="match status" value="1"/>
</dbReference>
<evidence type="ECO:0000313" key="5">
    <source>
        <dbReference type="EMBL" id="OQB75410.1"/>
    </source>
</evidence>
<dbReference type="EC" id="1.1.-.-" evidence="5"/>
<proteinExistence type="predicted"/>
<keyword evidence="2" id="KW-0408">Iron</keyword>
<evidence type="ECO:0000259" key="4">
    <source>
        <dbReference type="PROSITE" id="PS51379"/>
    </source>
</evidence>
<dbReference type="GO" id="GO:0046872">
    <property type="term" value="F:metal ion binding"/>
    <property type="evidence" value="ECO:0007669"/>
    <property type="project" value="UniProtKB-KW"/>
</dbReference>
<protein>
    <submittedName>
        <fullName evidence="5">Epoxyqueuosine reductase</fullName>
        <ecNumber evidence="5">1.1.-.-</ecNumber>
    </submittedName>
</protein>
<evidence type="ECO:0000256" key="2">
    <source>
        <dbReference type="ARBA" id="ARBA00023004"/>
    </source>
</evidence>
<dbReference type="PROSITE" id="PS00198">
    <property type="entry name" value="4FE4S_FER_1"/>
    <property type="match status" value="1"/>
</dbReference>